<reference evidence="2 3" key="1">
    <citation type="submission" date="2015-03" db="EMBL/GenBank/DDBJ databases">
        <title>Draft genome of the nematode, Opisthorchis viverrini.</title>
        <authorList>
            <person name="Mitreva M."/>
        </authorList>
    </citation>
    <scope>NUCLEOTIDE SEQUENCE [LARGE SCALE GENOMIC DNA]</scope>
    <source>
        <strain evidence="2">Khon Kaen</strain>
    </source>
</reference>
<gene>
    <name evidence="2" type="ORF">X801_05132</name>
</gene>
<feature type="region of interest" description="Disordered" evidence="1">
    <location>
        <begin position="1"/>
        <end position="60"/>
    </location>
</feature>
<protein>
    <submittedName>
        <fullName evidence="2">Uncharacterized protein</fullName>
    </submittedName>
</protein>
<feature type="compositionally biased region" description="Basic and acidic residues" evidence="1">
    <location>
        <begin position="1"/>
        <end position="10"/>
    </location>
</feature>
<dbReference type="AlphaFoldDB" id="A0A1S8WX16"/>
<organism evidence="2 3">
    <name type="scientific">Opisthorchis viverrini</name>
    <name type="common">Southeast Asian liver fluke</name>
    <dbReference type="NCBI Taxonomy" id="6198"/>
    <lineage>
        <taxon>Eukaryota</taxon>
        <taxon>Metazoa</taxon>
        <taxon>Spiralia</taxon>
        <taxon>Lophotrochozoa</taxon>
        <taxon>Platyhelminthes</taxon>
        <taxon>Trematoda</taxon>
        <taxon>Digenea</taxon>
        <taxon>Opisthorchiida</taxon>
        <taxon>Opisthorchiata</taxon>
        <taxon>Opisthorchiidae</taxon>
        <taxon>Opisthorchis</taxon>
    </lineage>
</organism>
<feature type="compositionally biased region" description="Low complexity" evidence="1">
    <location>
        <begin position="42"/>
        <end position="52"/>
    </location>
</feature>
<accession>A0A1S8WX16</accession>
<evidence type="ECO:0000313" key="2">
    <source>
        <dbReference type="EMBL" id="OON19006.1"/>
    </source>
</evidence>
<dbReference type="EMBL" id="KV893666">
    <property type="protein sequence ID" value="OON19006.1"/>
    <property type="molecule type" value="Genomic_DNA"/>
</dbReference>
<dbReference type="Proteomes" id="UP000243686">
    <property type="component" value="Unassembled WGS sequence"/>
</dbReference>
<sequence length="132" mass="14647">MPDSIKEVLRPKKRDRSGGNGINRSLLSGPSLSHNSLGYSVTTKPPRTTTPTLYCQLGSRDTPDGGEGFLAEDIMKLTLSLEQELDDVDVLANDNNRYYHRSCQQYAPHLVDAPSVQVMPEARSRLPDIRHA</sequence>
<evidence type="ECO:0000256" key="1">
    <source>
        <dbReference type="SAM" id="MobiDB-lite"/>
    </source>
</evidence>
<evidence type="ECO:0000313" key="3">
    <source>
        <dbReference type="Proteomes" id="UP000243686"/>
    </source>
</evidence>
<name>A0A1S8WX16_OPIVI</name>
<feature type="compositionally biased region" description="Polar residues" evidence="1">
    <location>
        <begin position="22"/>
        <end position="41"/>
    </location>
</feature>
<keyword evidence="3" id="KW-1185">Reference proteome</keyword>
<proteinExistence type="predicted"/>